<sequence length="344" mass="38469">MKFDSLFNELTDINAHYHFNGALAVLTPSQTLYQHTSGYASFERHTPFTDETTMGIGSLTKQFTATAILQSVESGKLSLDQSLKTYLPDYQLGDKVTIRQLLNMDSGIPDYTDLIVAKAEEKAQHTGLSPEVTEVIINKTLGTDFSLKTIVSMINGKQLDFKPGSQFAYSNTNYTLLTGVLEQVTGASYAAYIQEHILTPLTLSNTHVGTEKSQADSYLYQGSNVVNLGRGNHQLGDGAMVTNLVDLKKWACATMTNTLLSPASQQLCFNLKHEKYGMGWMKINSWYWHSGQILGYWSDFFLSPEHDLAMVYLYNVSPTDEIVQDWLKASDGWRERFLASFNSK</sequence>
<dbReference type="SUPFAM" id="SSF56601">
    <property type="entry name" value="beta-lactamase/transpeptidase-like"/>
    <property type="match status" value="1"/>
</dbReference>
<dbReference type="InterPro" id="IPR001466">
    <property type="entry name" value="Beta-lactam-related"/>
</dbReference>
<accession>A0A6N9I4M3</accession>
<dbReference type="PANTHER" id="PTHR46825">
    <property type="entry name" value="D-ALANYL-D-ALANINE-CARBOXYPEPTIDASE/ENDOPEPTIDASE AMPH"/>
    <property type="match status" value="1"/>
</dbReference>
<evidence type="ECO:0000259" key="1">
    <source>
        <dbReference type="Pfam" id="PF00144"/>
    </source>
</evidence>
<dbReference type="PANTHER" id="PTHR46825:SF9">
    <property type="entry name" value="BETA-LACTAMASE-RELATED DOMAIN-CONTAINING PROTEIN"/>
    <property type="match status" value="1"/>
</dbReference>
<dbReference type="AlphaFoldDB" id="A0A6N9I4M3"/>
<dbReference type="Pfam" id="PF00144">
    <property type="entry name" value="Beta-lactamase"/>
    <property type="match status" value="1"/>
</dbReference>
<organism evidence="2 3">
    <name type="scientific">Furfurilactobacillus milii</name>
    <dbReference type="NCBI Taxonomy" id="2888272"/>
    <lineage>
        <taxon>Bacteria</taxon>
        <taxon>Bacillati</taxon>
        <taxon>Bacillota</taxon>
        <taxon>Bacilli</taxon>
        <taxon>Lactobacillales</taxon>
        <taxon>Lactobacillaceae</taxon>
        <taxon>Furfurilactobacillus</taxon>
    </lineage>
</organism>
<dbReference type="Gene3D" id="3.40.710.10">
    <property type="entry name" value="DD-peptidase/beta-lactamase superfamily"/>
    <property type="match status" value="1"/>
</dbReference>
<comment type="caution">
    <text evidence="2">The sequence shown here is derived from an EMBL/GenBank/DDBJ whole genome shotgun (WGS) entry which is preliminary data.</text>
</comment>
<dbReference type="GO" id="GO:0016787">
    <property type="term" value="F:hydrolase activity"/>
    <property type="evidence" value="ECO:0007669"/>
    <property type="project" value="UniProtKB-KW"/>
</dbReference>
<name>A0A6N9I4M3_9LACO</name>
<proteinExistence type="predicted"/>
<gene>
    <name evidence="2" type="ORF">GB993_10080</name>
</gene>
<feature type="domain" description="Beta-lactamase-related" evidence="1">
    <location>
        <begin position="13"/>
        <end position="322"/>
    </location>
</feature>
<evidence type="ECO:0000313" key="3">
    <source>
        <dbReference type="Proteomes" id="UP000449209"/>
    </source>
</evidence>
<keyword evidence="2" id="KW-0378">Hydrolase</keyword>
<dbReference type="Proteomes" id="UP000449209">
    <property type="component" value="Unassembled WGS sequence"/>
</dbReference>
<dbReference type="InterPro" id="IPR050491">
    <property type="entry name" value="AmpC-like"/>
</dbReference>
<dbReference type="EMBL" id="WEZQ01000019">
    <property type="protein sequence ID" value="MYV17848.1"/>
    <property type="molecule type" value="Genomic_DNA"/>
</dbReference>
<protein>
    <submittedName>
        <fullName evidence="2">Serine hydrolase</fullName>
    </submittedName>
</protein>
<evidence type="ECO:0000313" key="2">
    <source>
        <dbReference type="EMBL" id="MYV17848.1"/>
    </source>
</evidence>
<dbReference type="InterPro" id="IPR012338">
    <property type="entry name" value="Beta-lactam/transpept-like"/>
</dbReference>
<dbReference type="RefSeq" id="WP_161004191.1">
    <property type="nucleotide sequence ID" value="NZ_WEZQ01000019.1"/>
</dbReference>
<reference evidence="2 3" key="1">
    <citation type="journal article" date="2019" name="Appl. Environ. Microbiol.">
        <title>Genetic determinants of hydroxycinnamic acid metabolism in heterofermentative lactobacilli.</title>
        <authorList>
            <person name="Gaur G."/>
            <person name="Oh J.H."/>
            <person name="Filannino P."/>
            <person name="Gobbetti M."/>
            <person name="van Pijkeren J.P."/>
            <person name="Ganzle M.G."/>
        </authorList>
    </citation>
    <scope>NUCLEOTIDE SEQUENCE [LARGE SCALE GENOMIC DNA]</scope>
    <source>
        <strain evidence="2 3">C5</strain>
    </source>
</reference>
<dbReference type="OrthoDB" id="9803467at2"/>